<gene>
    <name evidence="2" type="ORF">POM88_018844</name>
</gene>
<keyword evidence="1" id="KW-1133">Transmembrane helix</keyword>
<dbReference type="Proteomes" id="UP001237642">
    <property type="component" value="Unassembled WGS sequence"/>
</dbReference>
<evidence type="ECO:0000313" key="3">
    <source>
        <dbReference type="Proteomes" id="UP001237642"/>
    </source>
</evidence>
<organism evidence="2 3">
    <name type="scientific">Heracleum sosnowskyi</name>
    <dbReference type="NCBI Taxonomy" id="360622"/>
    <lineage>
        <taxon>Eukaryota</taxon>
        <taxon>Viridiplantae</taxon>
        <taxon>Streptophyta</taxon>
        <taxon>Embryophyta</taxon>
        <taxon>Tracheophyta</taxon>
        <taxon>Spermatophyta</taxon>
        <taxon>Magnoliopsida</taxon>
        <taxon>eudicotyledons</taxon>
        <taxon>Gunneridae</taxon>
        <taxon>Pentapetalae</taxon>
        <taxon>asterids</taxon>
        <taxon>campanulids</taxon>
        <taxon>Apiales</taxon>
        <taxon>Apiaceae</taxon>
        <taxon>Apioideae</taxon>
        <taxon>apioid superclade</taxon>
        <taxon>Tordylieae</taxon>
        <taxon>Tordyliinae</taxon>
        <taxon>Heracleum</taxon>
    </lineage>
</organism>
<keyword evidence="3" id="KW-1185">Reference proteome</keyword>
<feature type="transmembrane region" description="Helical" evidence="1">
    <location>
        <begin position="86"/>
        <end position="107"/>
    </location>
</feature>
<proteinExistence type="predicted"/>
<name>A0AAD8IS63_9APIA</name>
<evidence type="ECO:0000256" key="1">
    <source>
        <dbReference type="SAM" id="Phobius"/>
    </source>
</evidence>
<comment type="caution">
    <text evidence="2">The sequence shown here is derived from an EMBL/GenBank/DDBJ whole genome shotgun (WGS) entry which is preliminary data.</text>
</comment>
<sequence length="235" mass="26010">MEEEDWEWSLFGPNLIGSVRGQLTVNLVKSLEDHRNIVVALNAESWKGAKDILWVVKEMKEVDGNNMYFSIVDRRYTTPKAGRELILFYAAFAFTRLVILFFLCWVVDGFLFRNSRWLSCVLCWFGDDDVPTIVARFAGRSVSPKKSKTSSPLPLSTGASSPFQAAASSVGASTSFLEVATVLSSHVTSLAAQTPPESTMLVSLKEADVEKEDVSRSNLLVEMSYDTSLAVQIPP</sequence>
<reference evidence="2" key="1">
    <citation type="submission" date="2023-02" db="EMBL/GenBank/DDBJ databases">
        <title>Genome of toxic invasive species Heracleum sosnowskyi carries increased number of genes despite the absence of recent whole-genome duplications.</title>
        <authorList>
            <person name="Schelkunov M."/>
            <person name="Shtratnikova V."/>
            <person name="Makarenko M."/>
            <person name="Klepikova A."/>
            <person name="Omelchenko D."/>
            <person name="Novikova G."/>
            <person name="Obukhova E."/>
            <person name="Bogdanov V."/>
            <person name="Penin A."/>
            <person name="Logacheva M."/>
        </authorList>
    </citation>
    <scope>NUCLEOTIDE SEQUENCE</scope>
    <source>
        <strain evidence="2">Hsosn_3</strain>
        <tissue evidence="2">Leaf</tissue>
    </source>
</reference>
<keyword evidence="1" id="KW-0812">Transmembrane</keyword>
<dbReference type="EMBL" id="JAUIZM010000004">
    <property type="protein sequence ID" value="KAK1390666.1"/>
    <property type="molecule type" value="Genomic_DNA"/>
</dbReference>
<reference evidence="2" key="2">
    <citation type="submission" date="2023-05" db="EMBL/GenBank/DDBJ databases">
        <authorList>
            <person name="Schelkunov M.I."/>
        </authorList>
    </citation>
    <scope>NUCLEOTIDE SEQUENCE</scope>
    <source>
        <strain evidence="2">Hsosn_3</strain>
        <tissue evidence="2">Leaf</tissue>
    </source>
</reference>
<protein>
    <submittedName>
        <fullName evidence="2">Uncharacterized protein</fullName>
    </submittedName>
</protein>
<dbReference type="AlphaFoldDB" id="A0AAD8IS63"/>
<evidence type="ECO:0000313" key="2">
    <source>
        <dbReference type="EMBL" id="KAK1390666.1"/>
    </source>
</evidence>
<keyword evidence="1" id="KW-0472">Membrane</keyword>
<accession>A0AAD8IS63</accession>